<reference evidence="2 3" key="1">
    <citation type="submission" date="2016-12" db="EMBL/GenBank/DDBJ databases">
        <title>The genomes of Aspergillus section Nigri reveals drivers in fungal speciation.</title>
        <authorList>
            <consortium name="DOE Joint Genome Institute"/>
            <person name="Vesth T.C."/>
            <person name="Nybo J."/>
            <person name="Theobald S."/>
            <person name="Brandl J."/>
            <person name="Frisvad J.C."/>
            <person name="Nielsen K.F."/>
            <person name="Lyhne E.K."/>
            <person name="Kogle M.E."/>
            <person name="Kuo A."/>
            <person name="Riley R."/>
            <person name="Clum A."/>
            <person name="Nolan M."/>
            <person name="Lipzen A."/>
            <person name="Salamov A."/>
            <person name="Henrissat B."/>
            <person name="Wiebenga A."/>
            <person name="De Vries R.P."/>
            <person name="Grigoriev I.V."/>
            <person name="Mortensen U.H."/>
            <person name="Andersen M.R."/>
            <person name="Baker S.E."/>
        </authorList>
    </citation>
    <scope>NUCLEOTIDE SEQUENCE [LARGE SCALE GENOMIC DNA]</scope>
    <source>
        <strain evidence="2 3">JOP 1030-1</strain>
    </source>
</reference>
<dbReference type="OrthoDB" id="2530523at2759"/>
<evidence type="ECO:0000313" key="2">
    <source>
        <dbReference type="EMBL" id="PYH46956.1"/>
    </source>
</evidence>
<dbReference type="GeneID" id="37073803"/>
<feature type="region of interest" description="Disordered" evidence="1">
    <location>
        <begin position="236"/>
        <end position="294"/>
    </location>
</feature>
<feature type="compositionally biased region" description="Polar residues" evidence="1">
    <location>
        <begin position="183"/>
        <end position="199"/>
    </location>
</feature>
<accession>A0A318ZHA9</accession>
<gene>
    <name evidence="2" type="ORF">BP01DRAFT_316104</name>
</gene>
<dbReference type="STRING" id="1450539.A0A318ZHA9"/>
<feature type="compositionally biased region" description="Polar residues" evidence="1">
    <location>
        <begin position="269"/>
        <end position="294"/>
    </location>
</feature>
<feature type="compositionally biased region" description="Polar residues" evidence="1">
    <location>
        <begin position="85"/>
        <end position="98"/>
    </location>
</feature>
<evidence type="ECO:0000256" key="1">
    <source>
        <dbReference type="SAM" id="MobiDB-lite"/>
    </source>
</evidence>
<protein>
    <recommendedName>
        <fullName evidence="4">Glutamine repeat protein-1</fullName>
    </recommendedName>
</protein>
<keyword evidence="3" id="KW-1185">Reference proteome</keyword>
<dbReference type="AlphaFoldDB" id="A0A318ZHA9"/>
<evidence type="ECO:0008006" key="4">
    <source>
        <dbReference type="Google" id="ProtNLM"/>
    </source>
</evidence>
<feature type="compositionally biased region" description="Polar residues" evidence="1">
    <location>
        <begin position="34"/>
        <end position="47"/>
    </location>
</feature>
<feature type="compositionally biased region" description="Low complexity" evidence="1">
    <location>
        <begin position="135"/>
        <end position="148"/>
    </location>
</feature>
<feature type="region of interest" description="Disordered" evidence="1">
    <location>
        <begin position="121"/>
        <end position="149"/>
    </location>
</feature>
<feature type="compositionally biased region" description="Pro residues" evidence="1">
    <location>
        <begin position="243"/>
        <end position="255"/>
    </location>
</feature>
<dbReference type="EMBL" id="KZ821226">
    <property type="protein sequence ID" value="PYH46956.1"/>
    <property type="molecule type" value="Genomic_DNA"/>
</dbReference>
<feature type="non-terminal residue" evidence="2">
    <location>
        <position position="294"/>
    </location>
</feature>
<proteinExistence type="predicted"/>
<organism evidence="2 3">
    <name type="scientific">Aspergillus saccharolyticus JOP 1030-1</name>
    <dbReference type="NCBI Taxonomy" id="1450539"/>
    <lineage>
        <taxon>Eukaryota</taxon>
        <taxon>Fungi</taxon>
        <taxon>Dikarya</taxon>
        <taxon>Ascomycota</taxon>
        <taxon>Pezizomycotina</taxon>
        <taxon>Eurotiomycetes</taxon>
        <taxon>Eurotiomycetidae</taxon>
        <taxon>Eurotiales</taxon>
        <taxon>Aspergillaceae</taxon>
        <taxon>Aspergillus</taxon>
        <taxon>Aspergillus subgen. Circumdati</taxon>
    </lineage>
</organism>
<name>A0A318ZHA9_9EURO</name>
<feature type="region of interest" description="Disordered" evidence="1">
    <location>
        <begin position="1"/>
        <end position="99"/>
    </location>
</feature>
<sequence length="294" mass="30692">MQQTAAFPVSTQSPQQFPYYPNAMPSFPQPKSTPPQQQLPHSFNSVPMQVGPGGAMMPSGFSQQSQAGPHANFAAPFAQPPVPNSMGQFLPPQTTSTAAIPGTAAHSLSSNMASISANNMISTQQPKPTPQPNLAPTSSPSAPQSPAAVAREKARVSVLLDINSMLLQEVINLQAAGKAGGSPAQQGSQEPNPSPTSEQTPDKSSHSQRPSPEYVECMRRLQANLAYLATVADRAKKSGGVPPNGPAILTPPPNMPAMNDLYNRLSDLFSRSGQPSPKASKGNGQPSPSPATET</sequence>
<evidence type="ECO:0000313" key="3">
    <source>
        <dbReference type="Proteomes" id="UP000248349"/>
    </source>
</evidence>
<feature type="compositionally biased region" description="Polar residues" evidence="1">
    <location>
        <begin position="1"/>
        <end position="16"/>
    </location>
</feature>
<dbReference type="RefSeq" id="XP_025432938.1">
    <property type="nucleotide sequence ID" value="XM_025572575.1"/>
</dbReference>
<feature type="region of interest" description="Disordered" evidence="1">
    <location>
        <begin position="177"/>
        <end position="212"/>
    </location>
</feature>
<dbReference type="Proteomes" id="UP000248349">
    <property type="component" value="Unassembled WGS sequence"/>
</dbReference>